<name>A0A6B1DBM6_9CHLR</name>
<reference evidence="2" key="1">
    <citation type="submission" date="2019-09" db="EMBL/GenBank/DDBJ databases">
        <title>Characterisation of the sponge microbiome using genome-centric metagenomics.</title>
        <authorList>
            <person name="Engelberts J.P."/>
            <person name="Robbins S.J."/>
            <person name="De Goeij J.M."/>
            <person name="Aranda M."/>
            <person name="Bell S.C."/>
            <person name="Webster N.S."/>
        </authorList>
    </citation>
    <scope>NUCLEOTIDE SEQUENCE</scope>
    <source>
        <strain evidence="2">SB0661_bin_32</strain>
    </source>
</reference>
<proteinExistence type="predicted"/>
<comment type="caution">
    <text evidence="2">The sequence shown here is derived from an EMBL/GenBank/DDBJ whole genome shotgun (WGS) entry which is preliminary data.</text>
</comment>
<evidence type="ECO:0000313" key="2">
    <source>
        <dbReference type="EMBL" id="MYC97321.1"/>
    </source>
</evidence>
<keyword evidence="2" id="KW-0808">Transferase</keyword>
<dbReference type="Pfam" id="PF00814">
    <property type="entry name" value="TsaD"/>
    <property type="match status" value="1"/>
</dbReference>
<dbReference type="GO" id="GO:0002949">
    <property type="term" value="P:tRNA threonylcarbamoyladenosine modification"/>
    <property type="evidence" value="ECO:0007669"/>
    <property type="project" value="InterPro"/>
</dbReference>
<dbReference type="InterPro" id="IPR000905">
    <property type="entry name" value="Gcp-like_dom"/>
</dbReference>
<dbReference type="Gene3D" id="3.30.420.40">
    <property type="match status" value="2"/>
</dbReference>
<dbReference type="InterPro" id="IPR043129">
    <property type="entry name" value="ATPase_NBD"/>
</dbReference>
<sequence>MPATILLRMLLALDVASSICTVALYDPAREAVLAEHMWRSQRRQTEETLPAVEETLTRAGAAMDDVRFLAVTTGPGSFTGVRIGISVVKGIALGLPQPPQLIGLPVLSAVAARFVPLAAPGADVWPVLLAGRGRFNWAAAPADDPLWLPVAAEHCAGQVEALVEALQAERRPVWLVGELSSALRRAVQGLAHVRCIDPAADFDLRERYKSAPRLSNGEGAEWVGLTETRGEGLARLAMRHLRAGSPACTAPLQPLYLRPPQ</sequence>
<dbReference type="SUPFAM" id="SSF53067">
    <property type="entry name" value="Actin-like ATPase domain"/>
    <property type="match status" value="1"/>
</dbReference>
<gene>
    <name evidence="2" type="primary">tsaB</name>
    <name evidence="2" type="ORF">F4X14_20395</name>
</gene>
<evidence type="ECO:0000259" key="1">
    <source>
        <dbReference type="Pfam" id="PF00814"/>
    </source>
</evidence>
<feature type="domain" description="Gcp-like" evidence="1">
    <location>
        <begin position="41"/>
        <end position="115"/>
    </location>
</feature>
<dbReference type="InterPro" id="IPR022496">
    <property type="entry name" value="T6A_TsaB"/>
</dbReference>
<protein>
    <submittedName>
        <fullName evidence="2">tRNA (Adenosine(37)-N6)-threonylcarbamoyltransferase complex dimerization subunit type 1 TsaB</fullName>
    </submittedName>
</protein>
<dbReference type="GO" id="GO:0016740">
    <property type="term" value="F:transferase activity"/>
    <property type="evidence" value="ECO:0007669"/>
    <property type="project" value="UniProtKB-KW"/>
</dbReference>
<dbReference type="AlphaFoldDB" id="A0A6B1DBM6"/>
<accession>A0A6B1DBM6</accession>
<organism evidence="2">
    <name type="scientific">Caldilineaceae bacterium SB0661_bin_32</name>
    <dbReference type="NCBI Taxonomy" id="2605255"/>
    <lineage>
        <taxon>Bacteria</taxon>
        <taxon>Bacillati</taxon>
        <taxon>Chloroflexota</taxon>
        <taxon>Caldilineae</taxon>
        <taxon>Caldilineales</taxon>
        <taxon>Caldilineaceae</taxon>
    </lineage>
</organism>
<dbReference type="EMBL" id="VXMH01000112">
    <property type="protein sequence ID" value="MYC97321.1"/>
    <property type="molecule type" value="Genomic_DNA"/>
</dbReference>
<dbReference type="NCBIfam" id="TIGR03725">
    <property type="entry name" value="T6A_YeaZ"/>
    <property type="match status" value="1"/>
</dbReference>